<gene>
    <name evidence="1" type="ORF">UV8b_01857</name>
</gene>
<accession>A0A8E5MFK8</accession>
<proteinExistence type="predicted"/>
<dbReference type="RefSeq" id="XP_042995289.1">
    <property type="nucleotide sequence ID" value="XM_043139355.1"/>
</dbReference>
<sequence>MGAVAYIGVFVIVGLALGWMRVTSGVGSVVRGACACFACASKRKPCHIVSVESRRVRYGSELIGVKLDRNAVNREPVENMLALQKAVACRQEVDEDEYHKV</sequence>
<protein>
    <submittedName>
        <fullName evidence="1">Uncharacterized protein</fullName>
    </submittedName>
</protein>
<name>A0A8E5MFK8_USTVR</name>
<evidence type="ECO:0000313" key="1">
    <source>
        <dbReference type="EMBL" id="QUC17616.1"/>
    </source>
</evidence>
<evidence type="ECO:0000313" key="2">
    <source>
        <dbReference type="Proteomes" id="UP000027002"/>
    </source>
</evidence>
<organism evidence="1 2">
    <name type="scientific">Ustilaginoidea virens</name>
    <name type="common">Rice false smut fungus</name>
    <name type="synonym">Villosiclava virens</name>
    <dbReference type="NCBI Taxonomy" id="1159556"/>
    <lineage>
        <taxon>Eukaryota</taxon>
        <taxon>Fungi</taxon>
        <taxon>Dikarya</taxon>
        <taxon>Ascomycota</taxon>
        <taxon>Pezizomycotina</taxon>
        <taxon>Sordariomycetes</taxon>
        <taxon>Hypocreomycetidae</taxon>
        <taxon>Hypocreales</taxon>
        <taxon>Clavicipitaceae</taxon>
        <taxon>Ustilaginoidea</taxon>
    </lineage>
</organism>
<dbReference type="Proteomes" id="UP000027002">
    <property type="component" value="Chromosome 2"/>
</dbReference>
<keyword evidence="2" id="KW-1185">Reference proteome</keyword>
<dbReference type="EMBL" id="CP072754">
    <property type="protein sequence ID" value="QUC17616.1"/>
    <property type="molecule type" value="Genomic_DNA"/>
</dbReference>
<dbReference type="GeneID" id="66062635"/>
<dbReference type="AlphaFoldDB" id="A0A8E5MFK8"/>
<dbReference type="KEGG" id="uvi:66062635"/>
<reference evidence="1" key="1">
    <citation type="submission" date="2020-03" db="EMBL/GenBank/DDBJ databases">
        <title>A mixture of massive structural variations and highly conserved coding sequences in Ustilaginoidea virens genome.</title>
        <authorList>
            <person name="Zhang K."/>
            <person name="Zhao Z."/>
            <person name="Zhang Z."/>
            <person name="Li Y."/>
            <person name="Hsiang T."/>
            <person name="Sun W."/>
        </authorList>
    </citation>
    <scope>NUCLEOTIDE SEQUENCE</scope>
    <source>
        <strain evidence="1">UV-8b</strain>
    </source>
</reference>